<keyword evidence="1" id="KW-1133">Transmembrane helix</keyword>
<keyword evidence="1" id="KW-0472">Membrane</keyword>
<organism evidence="2">
    <name type="scientific">viral metagenome</name>
    <dbReference type="NCBI Taxonomy" id="1070528"/>
    <lineage>
        <taxon>unclassified sequences</taxon>
        <taxon>metagenomes</taxon>
        <taxon>organismal metagenomes</taxon>
    </lineage>
</organism>
<sequence length="132" mass="14555">MKNELMNLFIFLGFCCLVYIIFRNLNFKEGMTDDSGVDTQNTGTGIAGNAATYAANIKAKTIKLQDTLLIGKYRSDYETVILNLDDLINNLMLQTALSINKDSPGETLLKLSQMGQAKTALNSVMKFIDNSS</sequence>
<evidence type="ECO:0000256" key="1">
    <source>
        <dbReference type="SAM" id="Phobius"/>
    </source>
</evidence>
<proteinExistence type="predicted"/>
<reference evidence="2" key="1">
    <citation type="journal article" date="2020" name="Nature">
        <title>Giant virus diversity and host interactions through global metagenomics.</title>
        <authorList>
            <person name="Schulz F."/>
            <person name="Roux S."/>
            <person name="Paez-Espino D."/>
            <person name="Jungbluth S."/>
            <person name="Walsh D.A."/>
            <person name="Denef V.J."/>
            <person name="McMahon K.D."/>
            <person name="Konstantinidis K.T."/>
            <person name="Eloe-Fadrosh E.A."/>
            <person name="Kyrpides N.C."/>
            <person name="Woyke T."/>
        </authorList>
    </citation>
    <scope>NUCLEOTIDE SEQUENCE</scope>
    <source>
        <strain evidence="2">GVMAG-M-3300023184-72</strain>
    </source>
</reference>
<protein>
    <submittedName>
        <fullName evidence="2">Uncharacterized protein</fullName>
    </submittedName>
</protein>
<keyword evidence="1" id="KW-0812">Transmembrane</keyword>
<dbReference type="AlphaFoldDB" id="A0A6C0IHG6"/>
<evidence type="ECO:0000313" key="2">
    <source>
        <dbReference type="EMBL" id="QHT90963.1"/>
    </source>
</evidence>
<feature type="transmembrane region" description="Helical" evidence="1">
    <location>
        <begin position="6"/>
        <end position="22"/>
    </location>
</feature>
<name>A0A6C0IHG6_9ZZZZ</name>
<dbReference type="EMBL" id="MN740161">
    <property type="protein sequence ID" value="QHT90963.1"/>
    <property type="molecule type" value="Genomic_DNA"/>
</dbReference>
<accession>A0A6C0IHG6</accession>